<gene>
    <name evidence="2" type="ORF">PPRIM_AZ9-3.1.T0340049</name>
</gene>
<comment type="caution">
    <text evidence="2">The sequence shown here is derived from an EMBL/GenBank/DDBJ whole genome shotgun (WGS) entry which is preliminary data.</text>
</comment>
<sequence length="141" mass="16689">MEFENDSSQAQSTSQFQNPLFYTPSHNQQVYTVPPNTINHVQYQNSQNQFWIQGTNLINQQQMIVQKTLIEQPSLQLQTQQFFQQPQELNDDDHDQDYQPEEEQGSDPTSSDEQQEDLQEEEQFDDPDFDLQAYLKVRDQL</sequence>
<feature type="region of interest" description="Disordered" evidence="1">
    <location>
        <begin position="79"/>
        <end position="130"/>
    </location>
</feature>
<accession>A0A8S1LBP3</accession>
<dbReference type="Proteomes" id="UP000688137">
    <property type="component" value="Unassembled WGS sequence"/>
</dbReference>
<dbReference type="EMBL" id="CAJJDM010000033">
    <property type="protein sequence ID" value="CAD8062903.1"/>
    <property type="molecule type" value="Genomic_DNA"/>
</dbReference>
<name>A0A8S1LBP3_PARPR</name>
<reference evidence="2" key="1">
    <citation type="submission" date="2021-01" db="EMBL/GenBank/DDBJ databases">
        <authorList>
            <consortium name="Genoscope - CEA"/>
            <person name="William W."/>
        </authorList>
    </citation>
    <scope>NUCLEOTIDE SEQUENCE</scope>
</reference>
<evidence type="ECO:0000256" key="1">
    <source>
        <dbReference type="SAM" id="MobiDB-lite"/>
    </source>
</evidence>
<organism evidence="2 3">
    <name type="scientific">Paramecium primaurelia</name>
    <dbReference type="NCBI Taxonomy" id="5886"/>
    <lineage>
        <taxon>Eukaryota</taxon>
        <taxon>Sar</taxon>
        <taxon>Alveolata</taxon>
        <taxon>Ciliophora</taxon>
        <taxon>Intramacronucleata</taxon>
        <taxon>Oligohymenophorea</taxon>
        <taxon>Peniculida</taxon>
        <taxon>Parameciidae</taxon>
        <taxon>Paramecium</taxon>
    </lineage>
</organism>
<proteinExistence type="predicted"/>
<dbReference type="AlphaFoldDB" id="A0A8S1LBP3"/>
<feature type="region of interest" description="Disordered" evidence="1">
    <location>
        <begin position="1"/>
        <end position="21"/>
    </location>
</feature>
<dbReference type="OMA" id="HDQDYQP"/>
<feature type="compositionally biased region" description="Acidic residues" evidence="1">
    <location>
        <begin position="113"/>
        <end position="129"/>
    </location>
</feature>
<evidence type="ECO:0000313" key="2">
    <source>
        <dbReference type="EMBL" id="CAD8062903.1"/>
    </source>
</evidence>
<feature type="compositionally biased region" description="Acidic residues" evidence="1">
    <location>
        <begin position="89"/>
        <end position="105"/>
    </location>
</feature>
<evidence type="ECO:0000313" key="3">
    <source>
        <dbReference type="Proteomes" id="UP000688137"/>
    </source>
</evidence>
<keyword evidence="3" id="KW-1185">Reference proteome</keyword>
<protein>
    <submittedName>
        <fullName evidence="2">Uncharacterized protein</fullName>
    </submittedName>
</protein>